<evidence type="ECO:0000256" key="1">
    <source>
        <dbReference type="ARBA" id="ARBA00000085"/>
    </source>
</evidence>
<organism evidence="11 12">
    <name type="scientific">Luteolibacter yonseiensis</name>
    <dbReference type="NCBI Taxonomy" id="1144680"/>
    <lineage>
        <taxon>Bacteria</taxon>
        <taxon>Pseudomonadati</taxon>
        <taxon>Verrucomicrobiota</taxon>
        <taxon>Verrucomicrobiia</taxon>
        <taxon>Verrucomicrobiales</taxon>
        <taxon>Verrucomicrobiaceae</taxon>
        <taxon>Luteolibacter</taxon>
    </lineage>
</organism>
<feature type="domain" description="PAS" evidence="9">
    <location>
        <begin position="445"/>
        <end position="489"/>
    </location>
</feature>
<dbReference type="PANTHER" id="PTHR43047">
    <property type="entry name" value="TWO-COMPONENT HISTIDINE PROTEIN KINASE"/>
    <property type="match status" value="1"/>
</dbReference>
<dbReference type="GO" id="GO:0006355">
    <property type="term" value="P:regulation of DNA-templated transcription"/>
    <property type="evidence" value="ECO:0007669"/>
    <property type="project" value="InterPro"/>
</dbReference>
<evidence type="ECO:0000256" key="6">
    <source>
        <dbReference type="PROSITE-ProRule" id="PRU00169"/>
    </source>
</evidence>
<feature type="domain" description="PAC" evidence="10">
    <location>
        <begin position="99"/>
        <end position="151"/>
    </location>
</feature>
<dbReference type="Pfam" id="PF00512">
    <property type="entry name" value="HisKA"/>
    <property type="match status" value="1"/>
</dbReference>
<dbReference type="SMART" id="SM00086">
    <property type="entry name" value="PAC"/>
    <property type="match status" value="4"/>
</dbReference>
<dbReference type="SMART" id="SM00388">
    <property type="entry name" value="HisKA"/>
    <property type="match status" value="1"/>
</dbReference>
<dbReference type="Pfam" id="PF00989">
    <property type="entry name" value="PAS"/>
    <property type="match status" value="1"/>
</dbReference>
<sequence>MENPSSPPVNPLEMEESMSHFEAALKEIRDLKAALDEYAIVAVTDPQGTITFVNDKFCELSQYSREELIGQDHRLINSGFHPKEFFLEMWSTIQRGEVWKGEIRNRAKDGTLYWVDTTIVPFADELGEIRKYVAIRAVITERKKAEIASTRLAAIVESSDDAIIGKDLSGTITSWNRGAERMFGYRAEEMIGGSIVRLIPEDRRDEEEFIIGKIRNGERVTHFETLRQTKDGRLIDVSVSVSPIKDGGGRIVGVSKISRDITLLKEREREIARLSRLYTALSQVNQAIVWIPDRDALFRKVCEVLVELGEFPMAWVGWHDDSTGMLLPIAEHGDTNQFLQGVRIPTGTARAPSAQAFLEDRPYICQDMSVDPRMSIWHEEAERRHLRGAAIFPIRLKGRPCGILSVYADEPDFFRDREIALLSSAAGDISFALDNFARAEERRQSEEQYRTLFDYSPEGLVVCDFGATYRDGNPSVCRMLGYTHDEFVGLNATDILVDKEVHRIKPALAAIKVGSAFLNEWWFRRKDGSTFPAEVMATMMPDGNLLGIIRDLSDRHERESLLHLREQALVAVSQGVLICDENRLITYSNPSFTKITGYEESEVLGRKCSILQGPDSDPEVIRKMRAALDACEPFEGEILNYRKDGTPFWNELSLAVIPAHDDDPVRFIGIQRDITERKRIEETLLRRTAFFEAQVDGALDGILVVDRQGRKILQNQRMSELWKIPPEIAESPDDSLQVAFVIGRTKDPRRFSERVSQLYANPDEIGRDEVELEDGTILDRFSSPVRGRDGHHYGRIWTFRDVTMERIREDKLARALALEKELAEKARAGESAKSEFLAVMSHEVRTPLNGILGFSELLARTADLTPECQDYVRIITSSGESLLRILDNILDFSRIEAGHLPLETVRFSPSDTLAEIHTLFARQAAQKGLALTVLPIGNIPRQLDGDANRIRQILLNLVGNAIKFTGSGSVTLGLERKADSDIYEFTVKDSGPGLPASQHEEIFLPFTQADSSISRRYGGSGLGLAISRRLATLMGGTLRVSSVPGHGAEFVLAVPLVHESAALGESGGAAPAKLDENFAHRHPLRILTVEDDKINLRLILTLLQRLGYQSLSAKNGLEAMELHAKEHPDCILMDLQMPEMDGIEATKKIRERERHFPDHPRAFITALTANIVPADRQRCFESGMNEFMNKPVRINDLANLLVKASDAVSHGGVGKN</sequence>
<keyword evidence="12" id="KW-1185">Reference proteome</keyword>
<comment type="catalytic activity">
    <reaction evidence="1">
        <text>ATP + protein L-histidine = ADP + protein N-phospho-L-histidine.</text>
        <dbReference type="EC" id="2.7.13.3"/>
    </reaction>
</comment>
<evidence type="ECO:0000259" key="9">
    <source>
        <dbReference type="PROSITE" id="PS50112"/>
    </source>
</evidence>
<dbReference type="InterPro" id="IPR003018">
    <property type="entry name" value="GAF"/>
</dbReference>
<dbReference type="CDD" id="cd16922">
    <property type="entry name" value="HATPase_EvgS-ArcB-TorS-like"/>
    <property type="match status" value="1"/>
</dbReference>
<evidence type="ECO:0000259" key="10">
    <source>
        <dbReference type="PROSITE" id="PS50113"/>
    </source>
</evidence>
<comment type="caution">
    <text evidence="11">The sequence shown here is derived from an EMBL/GenBank/DDBJ whole genome shotgun (WGS) entry which is preliminary data.</text>
</comment>
<dbReference type="InterPro" id="IPR001789">
    <property type="entry name" value="Sig_transdc_resp-reg_receiver"/>
</dbReference>
<dbReference type="FunFam" id="3.30.565.10:FF:000010">
    <property type="entry name" value="Sensor histidine kinase RcsC"/>
    <property type="match status" value="1"/>
</dbReference>
<keyword evidence="5" id="KW-0418">Kinase</keyword>
<dbReference type="SMART" id="SM00065">
    <property type="entry name" value="GAF"/>
    <property type="match status" value="1"/>
</dbReference>
<dbReference type="SMART" id="SM00091">
    <property type="entry name" value="PAS"/>
    <property type="match status" value="4"/>
</dbReference>
<dbReference type="PROSITE" id="PS50110">
    <property type="entry name" value="RESPONSE_REGULATORY"/>
    <property type="match status" value="1"/>
</dbReference>
<dbReference type="Pfam" id="PF13185">
    <property type="entry name" value="GAF_2"/>
    <property type="match status" value="1"/>
</dbReference>
<dbReference type="PRINTS" id="PR00344">
    <property type="entry name" value="BCTRLSENSOR"/>
</dbReference>
<dbReference type="SUPFAM" id="SSF52172">
    <property type="entry name" value="CheY-like"/>
    <property type="match status" value="1"/>
</dbReference>
<feature type="domain" description="PAS" evidence="9">
    <location>
        <begin position="41"/>
        <end position="84"/>
    </location>
</feature>
<dbReference type="InterPro" id="IPR000700">
    <property type="entry name" value="PAS-assoc_C"/>
</dbReference>
<dbReference type="CDD" id="cd00082">
    <property type="entry name" value="HisKA"/>
    <property type="match status" value="1"/>
</dbReference>
<keyword evidence="3 6" id="KW-0597">Phosphoprotein</keyword>
<dbReference type="InterPro" id="IPR003594">
    <property type="entry name" value="HATPase_dom"/>
</dbReference>
<gene>
    <name evidence="11" type="ORF">JIN84_21495</name>
</gene>
<dbReference type="Pfam" id="PF02518">
    <property type="entry name" value="HATPase_c"/>
    <property type="match status" value="1"/>
</dbReference>
<dbReference type="Gene3D" id="3.30.450.40">
    <property type="match status" value="1"/>
</dbReference>
<feature type="domain" description="Histidine kinase" evidence="7">
    <location>
        <begin position="839"/>
        <end position="1058"/>
    </location>
</feature>
<dbReference type="SMART" id="SM00448">
    <property type="entry name" value="REC"/>
    <property type="match status" value="1"/>
</dbReference>
<dbReference type="InterPro" id="IPR003661">
    <property type="entry name" value="HisK_dim/P_dom"/>
</dbReference>
<dbReference type="Gene3D" id="1.10.287.130">
    <property type="match status" value="1"/>
</dbReference>
<proteinExistence type="predicted"/>
<dbReference type="PROSITE" id="PS50112">
    <property type="entry name" value="PAS"/>
    <property type="match status" value="4"/>
</dbReference>
<dbReference type="InterPro" id="IPR036890">
    <property type="entry name" value="HATPase_C_sf"/>
</dbReference>
<feature type="domain" description="PAS" evidence="9">
    <location>
        <begin position="557"/>
        <end position="631"/>
    </location>
</feature>
<dbReference type="SMART" id="SM00387">
    <property type="entry name" value="HATPase_c"/>
    <property type="match status" value="1"/>
</dbReference>
<protein>
    <recommendedName>
        <fullName evidence="2">histidine kinase</fullName>
        <ecNumber evidence="2">2.7.13.3</ecNumber>
    </recommendedName>
</protein>
<dbReference type="Gene3D" id="3.30.565.10">
    <property type="entry name" value="Histidine kinase-like ATPase, C-terminal domain"/>
    <property type="match status" value="1"/>
</dbReference>
<dbReference type="InterPro" id="IPR013767">
    <property type="entry name" value="PAS_fold"/>
</dbReference>
<evidence type="ECO:0000256" key="3">
    <source>
        <dbReference type="ARBA" id="ARBA00022553"/>
    </source>
</evidence>
<dbReference type="RefSeq" id="WP_200353162.1">
    <property type="nucleotide sequence ID" value="NZ_BAABHZ010000002.1"/>
</dbReference>
<dbReference type="CDD" id="cd17546">
    <property type="entry name" value="REC_hyHK_CKI1_RcsC-like"/>
    <property type="match status" value="1"/>
</dbReference>
<dbReference type="GO" id="GO:0000155">
    <property type="term" value="F:phosphorelay sensor kinase activity"/>
    <property type="evidence" value="ECO:0007669"/>
    <property type="project" value="InterPro"/>
</dbReference>
<dbReference type="EMBL" id="JAENIK010000013">
    <property type="protein sequence ID" value="MBK1818213.1"/>
    <property type="molecule type" value="Genomic_DNA"/>
</dbReference>
<dbReference type="Proteomes" id="UP000600139">
    <property type="component" value="Unassembled WGS sequence"/>
</dbReference>
<evidence type="ECO:0000256" key="5">
    <source>
        <dbReference type="ARBA" id="ARBA00022777"/>
    </source>
</evidence>
<dbReference type="SUPFAM" id="SSF47384">
    <property type="entry name" value="Homodimeric domain of signal transducing histidine kinase"/>
    <property type="match status" value="1"/>
</dbReference>
<reference evidence="11" key="1">
    <citation type="submission" date="2021-01" db="EMBL/GenBank/DDBJ databases">
        <title>Modified the classification status of verrucomicrobia.</title>
        <authorList>
            <person name="Feng X."/>
        </authorList>
    </citation>
    <scope>NUCLEOTIDE SEQUENCE</scope>
    <source>
        <strain evidence="11">JCM 18052</strain>
    </source>
</reference>
<dbReference type="PROSITE" id="PS50109">
    <property type="entry name" value="HIS_KIN"/>
    <property type="match status" value="1"/>
</dbReference>
<evidence type="ECO:0000259" key="7">
    <source>
        <dbReference type="PROSITE" id="PS50109"/>
    </source>
</evidence>
<dbReference type="SUPFAM" id="SSF55874">
    <property type="entry name" value="ATPase domain of HSP90 chaperone/DNA topoisomerase II/histidine kinase"/>
    <property type="match status" value="1"/>
</dbReference>
<dbReference type="PROSITE" id="PS50113">
    <property type="entry name" value="PAC"/>
    <property type="match status" value="3"/>
</dbReference>
<dbReference type="CDD" id="cd00130">
    <property type="entry name" value="PAS"/>
    <property type="match status" value="4"/>
</dbReference>
<dbReference type="SUPFAM" id="SSF55785">
    <property type="entry name" value="PYP-like sensor domain (PAS domain)"/>
    <property type="match status" value="5"/>
</dbReference>
<evidence type="ECO:0000313" key="11">
    <source>
        <dbReference type="EMBL" id="MBK1818213.1"/>
    </source>
</evidence>
<evidence type="ECO:0000256" key="2">
    <source>
        <dbReference type="ARBA" id="ARBA00012438"/>
    </source>
</evidence>
<accession>A0A934VCC9</accession>
<feature type="modified residue" description="4-aspartylphosphate" evidence="6">
    <location>
        <position position="1134"/>
    </location>
</feature>
<dbReference type="Gene3D" id="3.30.450.20">
    <property type="entry name" value="PAS domain"/>
    <property type="match status" value="5"/>
</dbReference>
<feature type="domain" description="Response regulatory" evidence="8">
    <location>
        <begin position="1085"/>
        <end position="1205"/>
    </location>
</feature>
<feature type="domain" description="PAS" evidence="9">
    <location>
        <begin position="148"/>
        <end position="217"/>
    </location>
</feature>
<dbReference type="AlphaFoldDB" id="A0A934VCC9"/>
<dbReference type="InterPro" id="IPR029016">
    <property type="entry name" value="GAF-like_dom_sf"/>
</dbReference>
<dbReference type="EC" id="2.7.13.3" evidence="2"/>
<dbReference type="Gene3D" id="3.40.50.2300">
    <property type="match status" value="1"/>
</dbReference>
<dbReference type="InterPro" id="IPR011006">
    <property type="entry name" value="CheY-like_superfamily"/>
</dbReference>
<dbReference type="InterPro" id="IPR035965">
    <property type="entry name" value="PAS-like_dom_sf"/>
</dbReference>
<name>A0A934VCC9_9BACT</name>
<keyword evidence="4" id="KW-0808">Transferase</keyword>
<dbReference type="SUPFAM" id="SSF55781">
    <property type="entry name" value="GAF domain-like"/>
    <property type="match status" value="1"/>
</dbReference>
<dbReference type="InterPro" id="IPR000014">
    <property type="entry name" value="PAS"/>
</dbReference>
<evidence type="ECO:0000313" key="12">
    <source>
        <dbReference type="Proteomes" id="UP000600139"/>
    </source>
</evidence>
<feature type="domain" description="PAC" evidence="10">
    <location>
        <begin position="219"/>
        <end position="273"/>
    </location>
</feature>
<evidence type="ECO:0000259" key="8">
    <source>
        <dbReference type="PROSITE" id="PS50110"/>
    </source>
</evidence>
<dbReference type="InterPro" id="IPR036097">
    <property type="entry name" value="HisK_dim/P_sf"/>
</dbReference>
<dbReference type="NCBIfam" id="TIGR00229">
    <property type="entry name" value="sensory_box"/>
    <property type="match status" value="4"/>
</dbReference>
<dbReference type="Pfam" id="PF13426">
    <property type="entry name" value="PAS_9"/>
    <property type="match status" value="3"/>
</dbReference>
<dbReference type="InterPro" id="IPR004358">
    <property type="entry name" value="Sig_transdc_His_kin-like_C"/>
</dbReference>
<dbReference type="Pfam" id="PF00072">
    <property type="entry name" value="Response_reg"/>
    <property type="match status" value="1"/>
</dbReference>
<dbReference type="InterPro" id="IPR001610">
    <property type="entry name" value="PAC"/>
</dbReference>
<feature type="domain" description="PAC" evidence="10">
    <location>
        <begin position="632"/>
        <end position="686"/>
    </location>
</feature>
<evidence type="ECO:0000256" key="4">
    <source>
        <dbReference type="ARBA" id="ARBA00022679"/>
    </source>
</evidence>
<dbReference type="InterPro" id="IPR005467">
    <property type="entry name" value="His_kinase_dom"/>
</dbReference>